<evidence type="ECO:0000256" key="4">
    <source>
        <dbReference type="ARBA" id="ARBA00022801"/>
    </source>
</evidence>
<gene>
    <name evidence="7" type="ORF">FIBRA_08838</name>
</gene>
<evidence type="ECO:0000313" key="8">
    <source>
        <dbReference type="Proteomes" id="UP000006352"/>
    </source>
</evidence>
<keyword evidence="5" id="KW-0326">Glycosidase</keyword>
<dbReference type="STRING" id="599839.J4GIC7"/>
<dbReference type="GO" id="GO:0005975">
    <property type="term" value="P:carbohydrate metabolic process"/>
    <property type="evidence" value="ECO:0007669"/>
    <property type="project" value="InterPro"/>
</dbReference>
<dbReference type="SUPFAM" id="SSF52279">
    <property type="entry name" value="Beta-D-glucan exohydrolase, C-terminal domain"/>
    <property type="match status" value="1"/>
</dbReference>
<comment type="similarity">
    <text evidence="2">Belongs to the glycosyl hydrolase 3 family.</text>
</comment>
<accession>J4GIC7</accession>
<dbReference type="Gene3D" id="2.60.40.10">
    <property type="entry name" value="Immunoglobulins"/>
    <property type="match status" value="1"/>
</dbReference>
<dbReference type="Gene3D" id="3.40.50.1700">
    <property type="entry name" value="Glycoside hydrolase family 3 C-terminal domain"/>
    <property type="match status" value="1"/>
</dbReference>
<dbReference type="InterPro" id="IPR036962">
    <property type="entry name" value="Glyco_hydro_3_N_sf"/>
</dbReference>
<proteinExistence type="inferred from homology"/>
<dbReference type="RefSeq" id="XP_012185846.1">
    <property type="nucleotide sequence ID" value="XM_012330456.1"/>
</dbReference>
<dbReference type="OrthoDB" id="2123594at2759"/>
<dbReference type="HOGENOM" id="CLU_004542_5_1_1"/>
<evidence type="ECO:0000259" key="6">
    <source>
        <dbReference type="SMART" id="SM01217"/>
    </source>
</evidence>
<dbReference type="PANTHER" id="PTHR42715:SF10">
    <property type="entry name" value="BETA-GLUCOSIDASE"/>
    <property type="match status" value="1"/>
</dbReference>
<dbReference type="InterPro" id="IPR002772">
    <property type="entry name" value="Glyco_hydro_3_C"/>
</dbReference>
<evidence type="ECO:0000313" key="7">
    <source>
        <dbReference type="EMBL" id="CCM06563.1"/>
    </source>
</evidence>
<dbReference type="AlphaFoldDB" id="J4GIC7"/>
<evidence type="ECO:0000256" key="5">
    <source>
        <dbReference type="ARBA" id="ARBA00023295"/>
    </source>
</evidence>
<dbReference type="InterPro" id="IPR013783">
    <property type="entry name" value="Ig-like_fold"/>
</dbReference>
<dbReference type="EMBL" id="HE797394">
    <property type="protein sequence ID" value="CCM06563.1"/>
    <property type="molecule type" value="Genomic_DNA"/>
</dbReference>
<evidence type="ECO:0000256" key="3">
    <source>
        <dbReference type="ARBA" id="ARBA00012744"/>
    </source>
</evidence>
<dbReference type="Pfam" id="PF01915">
    <property type="entry name" value="Glyco_hydro_3_C"/>
    <property type="match status" value="1"/>
</dbReference>
<sequence length="555" mass="60558">MRRNLAQVSGGERELRTYYLRPFERACASTNPAIDGGSLALSLMSAYASYDGIPTISNYHILTEILREEWQFPYYVTTDAGSPDLLITWHDTCATRECAAQQTLENGLQMEMGGGSYTYLTLPDQVASGTVNEYYIDETVKTVLRTKFALGLFENPYPYGDYLSTLRTQATRDILHQMEQEQIVLLENKNNVLPLSRNISSIALIGPQVNRVTYGDYVFYNATLNGITPLQGFTELLANTSVEINFAQGCELWSNDESQFSEAIAAAKASDVAIVMVGTWSLDQTLLWEPGTNATTGEHVDLSSLDLVGAQMPLVQAIQAVGKPTIVVFVSGKPISEPWIQANVDAVVQQFYYGELGGLAIAEIIFGDANPSGRLPVSFPQNVGTAPAFYNYLKDGRPVSPGYITPNGTLVFGHQYVLNTPVPIWSFGHGLSYTSFNYTDLELSSSTIGTSDDFNVTVTVHNTGAVDGKEVVQARLSDVYLTDVVSSVVTPNQFLAAFTKVFVPAGGAETVTMQINSTQLGLWSLNNEWVVEPGNFTIKVGTSATTFLNTTLIVQ</sequence>
<dbReference type="InterPro" id="IPR017853">
    <property type="entry name" value="GH"/>
</dbReference>
<dbReference type="InterPro" id="IPR026891">
    <property type="entry name" value="Fn3-like"/>
</dbReference>
<dbReference type="GO" id="GO:0008422">
    <property type="term" value="F:beta-glucosidase activity"/>
    <property type="evidence" value="ECO:0007669"/>
    <property type="project" value="UniProtKB-EC"/>
</dbReference>
<keyword evidence="8" id="KW-1185">Reference proteome</keyword>
<comment type="catalytic activity">
    <reaction evidence="1">
        <text>Hydrolysis of terminal, non-reducing beta-D-glucosyl residues with release of beta-D-glucose.</text>
        <dbReference type="EC" id="3.2.1.21"/>
    </reaction>
</comment>
<dbReference type="FunFam" id="2.60.40.10:FF:000495">
    <property type="entry name" value="Periplasmic beta-glucosidase"/>
    <property type="match status" value="1"/>
</dbReference>
<dbReference type="Proteomes" id="UP000006352">
    <property type="component" value="Unassembled WGS sequence"/>
</dbReference>
<dbReference type="PANTHER" id="PTHR42715">
    <property type="entry name" value="BETA-GLUCOSIDASE"/>
    <property type="match status" value="1"/>
</dbReference>
<dbReference type="GeneID" id="24101463"/>
<dbReference type="SMART" id="SM01217">
    <property type="entry name" value="Fn3_like"/>
    <property type="match status" value="1"/>
</dbReference>
<dbReference type="EC" id="3.2.1.21" evidence="3"/>
<keyword evidence="4" id="KW-0378">Hydrolase</keyword>
<protein>
    <recommendedName>
        <fullName evidence="3">beta-glucosidase</fullName>
        <ecNumber evidence="3">3.2.1.21</ecNumber>
    </recommendedName>
</protein>
<dbReference type="Pfam" id="PF14310">
    <property type="entry name" value="Fn3-like"/>
    <property type="match status" value="1"/>
</dbReference>
<evidence type="ECO:0000256" key="2">
    <source>
        <dbReference type="ARBA" id="ARBA00005336"/>
    </source>
</evidence>
<dbReference type="Pfam" id="PF00933">
    <property type="entry name" value="Glyco_hydro_3"/>
    <property type="match status" value="1"/>
</dbReference>
<dbReference type="InParanoid" id="J4GIC7"/>
<dbReference type="Gene3D" id="3.20.20.300">
    <property type="entry name" value="Glycoside hydrolase, family 3, N-terminal domain"/>
    <property type="match status" value="1"/>
</dbReference>
<dbReference type="InterPro" id="IPR050288">
    <property type="entry name" value="Cellulose_deg_GH3"/>
</dbReference>
<dbReference type="SUPFAM" id="SSF51445">
    <property type="entry name" value="(Trans)glycosidases"/>
    <property type="match status" value="1"/>
</dbReference>
<evidence type="ECO:0000256" key="1">
    <source>
        <dbReference type="ARBA" id="ARBA00000448"/>
    </source>
</evidence>
<reference evidence="7 8" key="1">
    <citation type="journal article" date="2012" name="Appl. Environ. Microbiol.">
        <title>Short-read sequencing for genomic analysis of the brown rot fungus Fibroporia radiculosa.</title>
        <authorList>
            <person name="Tang J.D."/>
            <person name="Perkins A.D."/>
            <person name="Sonstegard T.S."/>
            <person name="Schroeder S.G."/>
            <person name="Burgess S.C."/>
            <person name="Diehl S.V."/>
        </authorList>
    </citation>
    <scope>NUCLEOTIDE SEQUENCE [LARGE SCALE GENOMIC DNA]</scope>
    <source>
        <strain evidence="7 8">TFFH 294</strain>
    </source>
</reference>
<name>J4GIC7_9APHY</name>
<feature type="domain" description="Fibronectin type III-like" evidence="6">
    <location>
        <begin position="470"/>
        <end position="544"/>
    </location>
</feature>
<organism evidence="7 8">
    <name type="scientific">Fibroporia radiculosa</name>
    <dbReference type="NCBI Taxonomy" id="599839"/>
    <lineage>
        <taxon>Eukaryota</taxon>
        <taxon>Fungi</taxon>
        <taxon>Dikarya</taxon>
        <taxon>Basidiomycota</taxon>
        <taxon>Agaricomycotina</taxon>
        <taxon>Agaricomycetes</taxon>
        <taxon>Polyporales</taxon>
        <taxon>Fibroporiaceae</taxon>
        <taxon>Fibroporia</taxon>
    </lineage>
</organism>
<dbReference type="InterPro" id="IPR036881">
    <property type="entry name" value="Glyco_hydro_3_C_sf"/>
</dbReference>
<dbReference type="InterPro" id="IPR001764">
    <property type="entry name" value="Glyco_hydro_3_N"/>
</dbReference>
<dbReference type="FunFam" id="3.40.50.1700:FF:000009">
    <property type="entry name" value="Periplasmic beta-glucosidase"/>
    <property type="match status" value="1"/>
</dbReference>